<gene>
    <name evidence="8" type="ORF">I2H31_13645</name>
</gene>
<evidence type="ECO:0000256" key="7">
    <source>
        <dbReference type="SAM" id="Phobius"/>
    </source>
</evidence>
<dbReference type="PANTHER" id="PTHR30250">
    <property type="entry name" value="PST FAMILY PREDICTED COLANIC ACID TRANSPORTER"/>
    <property type="match status" value="1"/>
</dbReference>
<feature type="transmembrane region" description="Helical" evidence="7">
    <location>
        <begin position="404"/>
        <end position="429"/>
    </location>
</feature>
<evidence type="ECO:0000256" key="4">
    <source>
        <dbReference type="ARBA" id="ARBA00022692"/>
    </source>
</evidence>
<feature type="transmembrane region" description="Helical" evidence="7">
    <location>
        <begin position="341"/>
        <end position="359"/>
    </location>
</feature>
<sequence>MANFVSPFANAGRFLTNPVFRKAVIGFSGSAAITAAGMLLSPVISRLYRPADYGEYAVFSILLGNLSIVASLNYLGALLLPRRIERFAALAQLTLWLSTLVSIGFLGLLWLFEDHLLSFFDIHRIGGMTYWIPFLLVLSVLASCLQSLCIRENKYSVRAVSDVSANLSGKGYTIAHALWFGPSPGGFILGDVLNRLVAVGVVLARLPRRLLQPLVVPASLRRLFKTVYFFRRFPTQVLPSTYLNIVSSQLPVLLFKKFSTSAEVGAFAFASSMLELPVALIGGALSPVVMREAVQVFHEGGVDRLGQFCGSYFRKIFLALAIPFAAGAILGDLIFPAVFGAQWQTAGAVACLLASYYAFRVNYYIFVSVYTIVHKQLYDLFFNAVLLLARFVAVYLVVQSHGFLAAVGAYSAVSLVLTALNSYVLLAALRVRAWRVAIEQVAYFAGLLAVLHFGRLGLQHFIAKG</sequence>
<dbReference type="RefSeq" id="WP_196293595.1">
    <property type="nucleotide sequence ID" value="NZ_JADQDM010000006.1"/>
</dbReference>
<feature type="transmembrane region" description="Helical" evidence="7">
    <location>
        <begin position="87"/>
        <end position="110"/>
    </location>
</feature>
<feature type="transmembrane region" description="Helical" evidence="7">
    <location>
        <begin position="441"/>
        <end position="462"/>
    </location>
</feature>
<feature type="transmembrane region" description="Helical" evidence="7">
    <location>
        <begin position="23"/>
        <end position="44"/>
    </location>
</feature>
<keyword evidence="5 7" id="KW-1133">Transmembrane helix</keyword>
<evidence type="ECO:0000256" key="3">
    <source>
        <dbReference type="ARBA" id="ARBA00022475"/>
    </source>
</evidence>
<keyword evidence="6 7" id="KW-0472">Membrane</keyword>
<accession>A0ABS0I5C0</accession>
<feature type="transmembrane region" description="Helical" evidence="7">
    <location>
        <begin position="130"/>
        <end position="150"/>
    </location>
</feature>
<organism evidence="8 9">
    <name type="scientific">Hymenobacter ruricola</name>
    <dbReference type="NCBI Taxonomy" id="2791023"/>
    <lineage>
        <taxon>Bacteria</taxon>
        <taxon>Pseudomonadati</taxon>
        <taxon>Bacteroidota</taxon>
        <taxon>Cytophagia</taxon>
        <taxon>Cytophagales</taxon>
        <taxon>Hymenobacteraceae</taxon>
        <taxon>Hymenobacter</taxon>
    </lineage>
</organism>
<evidence type="ECO:0000256" key="5">
    <source>
        <dbReference type="ARBA" id="ARBA00022989"/>
    </source>
</evidence>
<evidence type="ECO:0000256" key="1">
    <source>
        <dbReference type="ARBA" id="ARBA00004651"/>
    </source>
</evidence>
<dbReference type="EMBL" id="JADQDM010000006">
    <property type="protein sequence ID" value="MBF9222147.1"/>
    <property type="molecule type" value="Genomic_DNA"/>
</dbReference>
<dbReference type="PANTHER" id="PTHR30250:SF10">
    <property type="entry name" value="LIPOPOLYSACCHARIDE BIOSYNTHESIS PROTEIN WZXC"/>
    <property type="match status" value="1"/>
</dbReference>
<keyword evidence="9" id="KW-1185">Reference proteome</keyword>
<comment type="caution">
    <text evidence="8">The sequence shown here is derived from an EMBL/GenBank/DDBJ whole genome shotgun (WGS) entry which is preliminary data.</text>
</comment>
<evidence type="ECO:0000313" key="9">
    <source>
        <dbReference type="Proteomes" id="UP000618931"/>
    </source>
</evidence>
<evidence type="ECO:0000256" key="2">
    <source>
        <dbReference type="ARBA" id="ARBA00007430"/>
    </source>
</evidence>
<feature type="transmembrane region" description="Helical" evidence="7">
    <location>
        <begin position="380"/>
        <end position="398"/>
    </location>
</feature>
<comment type="similarity">
    <text evidence="2">Belongs to the polysaccharide synthase family.</text>
</comment>
<dbReference type="Proteomes" id="UP000618931">
    <property type="component" value="Unassembled WGS sequence"/>
</dbReference>
<feature type="transmembrane region" description="Helical" evidence="7">
    <location>
        <begin position="316"/>
        <end position="335"/>
    </location>
</feature>
<keyword evidence="4 7" id="KW-0812">Transmembrane</keyword>
<protein>
    <submittedName>
        <fullName evidence="8">Oligosaccharide flippase family protein</fullName>
    </submittedName>
</protein>
<dbReference type="InterPro" id="IPR050833">
    <property type="entry name" value="Poly_Biosynth_Transport"/>
</dbReference>
<dbReference type="Pfam" id="PF13440">
    <property type="entry name" value="Polysacc_synt_3"/>
    <property type="match status" value="1"/>
</dbReference>
<keyword evidence="3" id="KW-1003">Cell membrane</keyword>
<reference evidence="8 9" key="1">
    <citation type="submission" date="2020-11" db="EMBL/GenBank/DDBJ databases">
        <authorList>
            <person name="Kim M.K."/>
        </authorList>
    </citation>
    <scope>NUCLEOTIDE SEQUENCE [LARGE SCALE GENOMIC DNA]</scope>
    <source>
        <strain evidence="8 9">BT662</strain>
    </source>
</reference>
<comment type="subcellular location">
    <subcellularLocation>
        <location evidence="1">Cell membrane</location>
        <topology evidence="1">Multi-pass membrane protein</topology>
    </subcellularLocation>
</comment>
<proteinExistence type="inferred from homology"/>
<feature type="transmembrane region" description="Helical" evidence="7">
    <location>
        <begin position="56"/>
        <end position="80"/>
    </location>
</feature>
<name>A0ABS0I5C0_9BACT</name>
<evidence type="ECO:0000256" key="6">
    <source>
        <dbReference type="ARBA" id="ARBA00023136"/>
    </source>
</evidence>
<evidence type="ECO:0000313" key="8">
    <source>
        <dbReference type="EMBL" id="MBF9222147.1"/>
    </source>
</evidence>